<name>A0A2U8GXA6_9RHOO</name>
<evidence type="ECO:0008006" key="3">
    <source>
        <dbReference type="Google" id="ProtNLM"/>
    </source>
</evidence>
<dbReference type="Proteomes" id="UP000244902">
    <property type="component" value="Chromosome"/>
</dbReference>
<proteinExistence type="predicted"/>
<organism evidence="1 2">
    <name type="scientific">Parazoarcus communis</name>
    <dbReference type="NCBI Taxonomy" id="41977"/>
    <lineage>
        <taxon>Bacteria</taxon>
        <taxon>Pseudomonadati</taxon>
        <taxon>Pseudomonadota</taxon>
        <taxon>Betaproteobacteria</taxon>
        <taxon>Rhodocyclales</taxon>
        <taxon>Zoogloeaceae</taxon>
        <taxon>Parazoarcus</taxon>
    </lineage>
</organism>
<accession>A0A2U8GXA6</accession>
<dbReference type="InterPro" id="IPR021390">
    <property type="entry name" value="DUF3025"/>
</dbReference>
<dbReference type="AlphaFoldDB" id="A0A2U8GXA6"/>
<evidence type="ECO:0000313" key="2">
    <source>
        <dbReference type="Proteomes" id="UP000244902"/>
    </source>
</evidence>
<evidence type="ECO:0000313" key="1">
    <source>
        <dbReference type="EMBL" id="AWI78312.1"/>
    </source>
</evidence>
<gene>
    <name evidence="1" type="ORF">CEW87_02455</name>
</gene>
<dbReference type="OrthoDB" id="5292474at2"/>
<dbReference type="Pfam" id="PF11227">
    <property type="entry name" value="DUF3025"/>
    <property type="match status" value="1"/>
</dbReference>
<protein>
    <recommendedName>
        <fullName evidence="3">DUF3025 domain-containing protein</fullName>
    </recommendedName>
</protein>
<sequence length="275" mass="30203">MTPDCEAPAALAGRTLYEPIAGLLERCSSTMLPDVGALDELLQHTAPHTRSAGGKPIRFVSPPAVLPGYEAHVFDTGEVPTRPSDWHDFFNALAWCAWPRTKACFNALHVREIQARIDAGLSGRGPMRDTLTQLDECGIVVVSSSPEISALLAAHAWEEAFWAKRAQLMASTRFLVIGHGIWDQLRHPFFGLCAKAIYRVVGPEWLALPPPVAQAECDAWLAAHVSDPATVLTPRALLPLPLLGIPGLTPDSECRDYYRDTRQFRPRRTHQGDST</sequence>
<reference evidence="1 2" key="1">
    <citation type="submission" date="2017-06" db="EMBL/GenBank/DDBJ databases">
        <title>Azoarcus sp. TSNA42 complete genome sequence.</title>
        <authorList>
            <person name="Woo J.-H."/>
            <person name="Kim H.-S."/>
        </authorList>
    </citation>
    <scope>NUCLEOTIDE SEQUENCE [LARGE SCALE GENOMIC DNA]</scope>
    <source>
        <strain evidence="1 2">TSNA42</strain>
    </source>
</reference>
<dbReference type="EMBL" id="CP022188">
    <property type="protein sequence ID" value="AWI78312.1"/>
    <property type="molecule type" value="Genomic_DNA"/>
</dbReference>
<dbReference type="RefSeq" id="WP_108971309.1">
    <property type="nucleotide sequence ID" value="NZ_CP022188.1"/>
</dbReference>